<feature type="transmembrane region" description="Helical" evidence="1">
    <location>
        <begin position="45"/>
        <end position="67"/>
    </location>
</feature>
<name>A0ABS7PM11_9SPHN</name>
<keyword evidence="1" id="KW-0812">Transmembrane</keyword>
<dbReference type="RefSeq" id="WP_222989429.1">
    <property type="nucleotide sequence ID" value="NZ_JAINVV010000004.1"/>
</dbReference>
<comment type="caution">
    <text evidence="2">The sequence shown here is derived from an EMBL/GenBank/DDBJ whole genome shotgun (WGS) entry which is preliminary data.</text>
</comment>
<evidence type="ECO:0000313" key="2">
    <source>
        <dbReference type="EMBL" id="MBY8822339.1"/>
    </source>
</evidence>
<keyword evidence="3" id="KW-1185">Reference proteome</keyword>
<feature type="transmembrane region" description="Helical" evidence="1">
    <location>
        <begin position="12"/>
        <end position="33"/>
    </location>
</feature>
<dbReference type="Proteomes" id="UP000706039">
    <property type="component" value="Unassembled WGS sequence"/>
</dbReference>
<keyword evidence="1" id="KW-1133">Transmembrane helix</keyword>
<evidence type="ECO:0000256" key="1">
    <source>
        <dbReference type="SAM" id="Phobius"/>
    </source>
</evidence>
<gene>
    <name evidence="2" type="ORF">K7G82_08555</name>
</gene>
<accession>A0ABS7PM11</accession>
<keyword evidence="1" id="KW-0472">Membrane</keyword>
<reference evidence="2 3" key="1">
    <citation type="submission" date="2021-08" db="EMBL/GenBank/DDBJ databases">
        <authorList>
            <person name="Tuo L."/>
        </authorList>
    </citation>
    <scope>NUCLEOTIDE SEQUENCE [LARGE SCALE GENOMIC DNA]</scope>
    <source>
        <strain evidence="2 3">JCM 31229</strain>
    </source>
</reference>
<protein>
    <submittedName>
        <fullName evidence="2">Uncharacterized protein</fullName>
    </submittedName>
</protein>
<evidence type="ECO:0000313" key="3">
    <source>
        <dbReference type="Proteomes" id="UP000706039"/>
    </source>
</evidence>
<sequence>MIRNPRLRRGLIIAAGAVILSAWAMVAATIWLFEPSVALRTGIVLAAALLTEAIFWLGAAYLGVTMFDRFRIWRRKPRGGKS</sequence>
<dbReference type="EMBL" id="JAINVV010000004">
    <property type="protein sequence ID" value="MBY8822339.1"/>
    <property type="molecule type" value="Genomic_DNA"/>
</dbReference>
<proteinExistence type="predicted"/>
<organism evidence="2 3">
    <name type="scientific">Sphingomonas colocasiae</name>
    <dbReference type="NCBI Taxonomy" id="1848973"/>
    <lineage>
        <taxon>Bacteria</taxon>
        <taxon>Pseudomonadati</taxon>
        <taxon>Pseudomonadota</taxon>
        <taxon>Alphaproteobacteria</taxon>
        <taxon>Sphingomonadales</taxon>
        <taxon>Sphingomonadaceae</taxon>
        <taxon>Sphingomonas</taxon>
    </lineage>
</organism>